<dbReference type="Gene3D" id="3.40.50.300">
    <property type="entry name" value="P-loop containing nucleotide triphosphate hydrolases"/>
    <property type="match status" value="1"/>
</dbReference>
<gene>
    <name evidence="1" type="ORF">IRJ16_21090</name>
</gene>
<organism evidence="1 2">
    <name type="scientific">Mucilaginibacter myungsuensis</name>
    <dbReference type="NCBI Taxonomy" id="649104"/>
    <lineage>
        <taxon>Bacteria</taxon>
        <taxon>Pseudomonadati</taxon>
        <taxon>Bacteroidota</taxon>
        <taxon>Sphingobacteriia</taxon>
        <taxon>Sphingobacteriales</taxon>
        <taxon>Sphingobacteriaceae</taxon>
        <taxon>Mucilaginibacter</taxon>
    </lineage>
</organism>
<dbReference type="InterPro" id="IPR036388">
    <property type="entry name" value="WH-like_DNA-bd_sf"/>
</dbReference>
<reference evidence="1" key="1">
    <citation type="submission" date="2020-10" db="EMBL/GenBank/DDBJ databases">
        <title>Mucilaginibacter mali sp. nov., isolated from rhizosphere soil of apple orchard.</title>
        <authorList>
            <person name="Lee J.-S."/>
            <person name="Kim H.S."/>
            <person name="Kim J.-S."/>
        </authorList>
    </citation>
    <scope>NUCLEOTIDE SEQUENCE</scope>
    <source>
        <strain evidence="1">KCTC 22746</strain>
    </source>
</reference>
<protein>
    <submittedName>
        <fullName evidence="1">AAA family ATPase</fullName>
    </submittedName>
</protein>
<dbReference type="RefSeq" id="WP_194113637.1">
    <property type="nucleotide sequence ID" value="NZ_JADFFL010000011.1"/>
</dbReference>
<proteinExistence type="predicted"/>
<dbReference type="EMBL" id="JADFFL010000011">
    <property type="protein sequence ID" value="MBE9664389.1"/>
    <property type="molecule type" value="Genomic_DNA"/>
</dbReference>
<name>A0A929KZ62_9SPHI</name>
<sequence>MDGLRPLEIEMIRADVRKANEKITKQGSQKYSYEWGEHGQGLFRTKRAHDWLIEERGKPKAEQLFGALWYEGELCIMFADTNLGKSVLAVQIGDAISKGHHIGPFHNFLQRPAAVLYIDFELSTRQFEARYTKHNYGMHQFADRFYRAEFLPGSFHPQFNKDYEGYVERSIEKALNKTKAKILIIDNITYMSSGTEKANDALALMKSLKALKEKHGLSILVLAHTPKRNAGRPLTVNDLQGSKMLINFADSAFAIGQSLLQPQKRYLKQIKQRNGTEQYGEDNICLMTLVKPYGFLYYQFADEDYGRERDHLRLHAATTPQVQQQILTLHQEGSSLRKIAAELNIHFTTVAKVVRVMKGSEEVTKTQT</sequence>
<dbReference type="Proteomes" id="UP000622475">
    <property type="component" value="Unassembled WGS sequence"/>
</dbReference>
<evidence type="ECO:0000313" key="1">
    <source>
        <dbReference type="EMBL" id="MBE9664389.1"/>
    </source>
</evidence>
<keyword evidence="2" id="KW-1185">Reference proteome</keyword>
<dbReference type="Gene3D" id="1.10.10.10">
    <property type="entry name" value="Winged helix-like DNA-binding domain superfamily/Winged helix DNA-binding domain"/>
    <property type="match status" value="1"/>
</dbReference>
<accession>A0A929KZ62</accession>
<evidence type="ECO:0000313" key="2">
    <source>
        <dbReference type="Proteomes" id="UP000622475"/>
    </source>
</evidence>
<dbReference type="SUPFAM" id="SSF52540">
    <property type="entry name" value="P-loop containing nucleoside triphosphate hydrolases"/>
    <property type="match status" value="1"/>
</dbReference>
<comment type="caution">
    <text evidence="1">The sequence shown here is derived from an EMBL/GenBank/DDBJ whole genome shotgun (WGS) entry which is preliminary data.</text>
</comment>
<dbReference type="Pfam" id="PF13481">
    <property type="entry name" value="AAA_25"/>
    <property type="match status" value="1"/>
</dbReference>
<dbReference type="InterPro" id="IPR027417">
    <property type="entry name" value="P-loop_NTPase"/>
</dbReference>
<dbReference type="AlphaFoldDB" id="A0A929KZ62"/>